<dbReference type="GO" id="GO:0005634">
    <property type="term" value="C:nucleus"/>
    <property type="evidence" value="ECO:0007669"/>
    <property type="project" value="UniProtKB-SubCell"/>
</dbReference>
<dbReference type="PROSITE" id="PS50039">
    <property type="entry name" value="FORK_HEAD_3"/>
    <property type="match status" value="1"/>
</dbReference>
<evidence type="ECO:0000256" key="2">
    <source>
        <dbReference type="PROSITE-ProRule" id="PRU00089"/>
    </source>
</evidence>
<dbReference type="Gene3D" id="1.10.10.10">
    <property type="entry name" value="Winged helix-like DNA-binding domain superfamily/Winged helix DNA-binding domain"/>
    <property type="match status" value="1"/>
</dbReference>
<dbReference type="InterPro" id="IPR036388">
    <property type="entry name" value="WH-like_DNA-bd_sf"/>
</dbReference>
<dbReference type="PRINTS" id="PR00053">
    <property type="entry name" value="FORKHEAD"/>
</dbReference>
<keyword evidence="1 2" id="KW-0238">DNA-binding</keyword>
<dbReference type="GO" id="GO:0030154">
    <property type="term" value="P:cell differentiation"/>
    <property type="evidence" value="ECO:0007669"/>
    <property type="project" value="TreeGrafter"/>
</dbReference>
<dbReference type="GO" id="GO:0000978">
    <property type="term" value="F:RNA polymerase II cis-regulatory region sequence-specific DNA binding"/>
    <property type="evidence" value="ECO:0007669"/>
    <property type="project" value="TreeGrafter"/>
</dbReference>
<feature type="DNA-binding region" description="Fork-head" evidence="2">
    <location>
        <begin position="118"/>
        <end position="190"/>
    </location>
</feature>
<dbReference type="InterPro" id="IPR050211">
    <property type="entry name" value="FOX_domain-containing"/>
</dbReference>
<protein>
    <submittedName>
        <fullName evidence="4">Forkhead box protein</fullName>
    </submittedName>
</protein>
<dbReference type="PANTHER" id="PTHR11829">
    <property type="entry name" value="FORKHEAD BOX PROTEIN"/>
    <property type="match status" value="1"/>
</dbReference>
<comment type="subcellular location">
    <subcellularLocation>
        <location evidence="2">Nucleus</location>
    </subcellularLocation>
</comment>
<evidence type="ECO:0000256" key="1">
    <source>
        <dbReference type="ARBA" id="ARBA00023125"/>
    </source>
</evidence>
<proteinExistence type="evidence at transcript level"/>
<feature type="domain" description="Fork-head" evidence="3">
    <location>
        <begin position="118"/>
        <end position="190"/>
    </location>
</feature>
<dbReference type="Pfam" id="PF00250">
    <property type="entry name" value="Forkhead"/>
    <property type="match status" value="1"/>
</dbReference>
<dbReference type="EMBL" id="KP311687">
    <property type="protein sequence ID" value="AKI85305.1"/>
    <property type="molecule type" value="mRNA"/>
</dbReference>
<keyword evidence="2" id="KW-0539">Nucleus</keyword>
<dbReference type="AlphaFoldDB" id="A0A0G2YFS9"/>
<sequence>MLTDGQQNFSWEFVWDTEEEFNFHDYSKPYKKINTLCESQEDLRNVEWLLNFKIDNYCTENNIRRQNLSPLITPDEKQDISKFPLSSEVVAPAEVPNHNVKVEKSSNSLWKTITSSERPPYNYNELIEQALLDKGKLTVDEIYQWIAQRFPYYKLKDSQWKGCIRHRLSINRAFIKVEKVGKCHLWTYQEPKEESSCTIKHIKNHWKKQKLAELKNEQKKIENKENTPTKS</sequence>
<organism evidence="4">
    <name type="scientific">Cerebratulus lacteus</name>
    <name type="common">Milky ribbon worm</name>
    <name type="synonym">Micrura lactea</name>
    <dbReference type="NCBI Taxonomy" id="6221"/>
    <lineage>
        <taxon>Eukaryota</taxon>
        <taxon>Metazoa</taxon>
        <taxon>Spiralia</taxon>
        <taxon>Lophotrochozoa</taxon>
        <taxon>Nemertea</taxon>
        <taxon>Pilidiophora</taxon>
        <taxon>Heteronemertea</taxon>
        <taxon>Lineidae</taxon>
        <taxon>Cerebratulus</taxon>
    </lineage>
</organism>
<dbReference type="SUPFAM" id="SSF46785">
    <property type="entry name" value="Winged helix' DNA-binding domain"/>
    <property type="match status" value="1"/>
</dbReference>
<dbReference type="InterPro" id="IPR001766">
    <property type="entry name" value="Fork_head_dom"/>
</dbReference>
<dbReference type="PANTHER" id="PTHR11829:SF142">
    <property type="entry name" value="FORK-HEAD DOMAIN-CONTAINING PROTEIN"/>
    <property type="match status" value="1"/>
</dbReference>
<dbReference type="GO" id="GO:0000981">
    <property type="term" value="F:DNA-binding transcription factor activity, RNA polymerase II-specific"/>
    <property type="evidence" value="ECO:0007669"/>
    <property type="project" value="TreeGrafter"/>
</dbReference>
<reference evidence="4" key="1">
    <citation type="submission" date="2014-12" db="EMBL/GenBank/DDBJ databases">
        <authorList>
            <person name="Youngblom J.J."/>
            <person name="Virk N."/>
        </authorList>
    </citation>
    <scope>NUCLEOTIDE SEQUENCE</scope>
</reference>
<name>A0A0G2YFS9_CERLA</name>
<evidence type="ECO:0000259" key="3">
    <source>
        <dbReference type="PROSITE" id="PS50039"/>
    </source>
</evidence>
<accession>A0A0G2YFS9</accession>
<dbReference type="GO" id="GO:0009653">
    <property type="term" value="P:anatomical structure morphogenesis"/>
    <property type="evidence" value="ECO:0007669"/>
    <property type="project" value="TreeGrafter"/>
</dbReference>
<evidence type="ECO:0000313" key="4">
    <source>
        <dbReference type="EMBL" id="AKI85305.1"/>
    </source>
</evidence>
<dbReference type="CDD" id="cd00059">
    <property type="entry name" value="FH_FOX"/>
    <property type="match status" value="1"/>
</dbReference>
<feature type="non-terminal residue" evidence="4">
    <location>
        <position position="231"/>
    </location>
</feature>
<dbReference type="SMART" id="SM00339">
    <property type="entry name" value="FH"/>
    <property type="match status" value="1"/>
</dbReference>
<dbReference type="InterPro" id="IPR036390">
    <property type="entry name" value="WH_DNA-bd_sf"/>
</dbReference>